<feature type="compositionally biased region" description="Gly residues" evidence="1">
    <location>
        <begin position="62"/>
        <end position="71"/>
    </location>
</feature>
<evidence type="ECO:0000313" key="3">
    <source>
        <dbReference type="EMBL" id="RLL09672.1"/>
    </source>
</evidence>
<gene>
    <name evidence="3" type="ORF">D4A47_09940</name>
</gene>
<dbReference type="Proteomes" id="UP000276301">
    <property type="component" value="Unassembled WGS sequence"/>
</dbReference>
<evidence type="ECO:0000313" key="4">
    <source>
        <dbReference type="Proteomes" id="UP000276301"/>
    </source>
</evidence>
<sequence>MYSSDNMGGYSGRNIPVAPLPNPGEGGPVAPGDAPALPLPDFGEGGPVFGGDTPSIPLPNPGEGGPVAPGPGGNFPVVPLPNPGEGGPVAPGRPGQTIPILPAPNPPCFYCGAGRFGKVRFLNAAFGYRPFRIFINNRFIVNGLGFTSLTPYGRVSNGFQTVTVTGTNGYVYLQKSIPFKADDSVTIAVINSASGLDLLQISDTSCARPASMSCFRACNLAYYSNPVDILLGDGRVIYSDVRFKEVTSFKRIRPGDYQIDISETNLRPEPRMADIETLDGGVTVFELPQALVSTFVTIRPNATYTLYIFSRDTSPDALQTMIVEDR</sequence>
<dbReference type="AlphaFoldDB" id="A0A498CMS6"/>
<dbReference type="RefSeq" id="WP_121587163.1">
    <property type="nucleotide sequence ID" value="NZ_RCHT01000019.1"/>
</dbReference>
<evidence type="ECO:0000259" key="2">
    <source>
        <dbReference type="Pfam" id="PF14344"/>
    </source>
</evidence>
<feature type="compositionally biased region" description="Low complexity" evidence="1">
    <location>
        <begin position="30"/>
        <end position="41"/>
    </location>
</feature>
<protein>
    <submittedName>
        <fullName evidence="3">DUF4397 domain-containing protein</fullName>
    </submittedName>
</protein>
<reference evidence="3 4" key="1">
    <citation type="submission" date="2018-10" db="EMBL/GenBank/DDBJ databases">
        <title>Anaerotruncus faecis sp. nov., isolated from human feces.</title>
        <authorList>
            <person name="Wang Y.-J."/>
        </authorList>
    </citation>
    <scope>NUCLEOTIDE SEQUENCE [LARGE SCALE GENOMIC DNA]</scope>
    <source>
        <strain evidence="3 4">22A2-44</strain>
    </source>
</reference>
<dbReference type="Pfam" id="PF14344">
    <property type="entry name" value="DUF4397"/>
    <property type="match status" value="1"/>
</dbReference>
<feature type="region of interest" description="Disordered" evidence="1">
    <location>
        <begin position="1"/>
        <end position="71"/>
    </location>
</feature>
<dbReference type="InterPro" id="IPR025510">
    <property type="entry name" value="DUF4397"/>
</dbReference>
<comment type="caution">
    <text evidence="3">The sequence shown here is derived from an EMBL/GenBank/DDBJ whole genome shotgun (WGS) entry which is preliminary data.</text>
</comment>
<keyword evidence="4" id="KW-1185">Reference proteome</keyword>
<evidence type="ECO:0000256" key="1">
    <source>
        <dbReference type="SAM" id="MobiDB-lite"/>
    </source>
</evidence>
<organism evidence="3 4">
    <name type="scientific">Anaerotruncus massiliensis</name>
    <name type="common">ex Liu et al. 2021</name>
    <dbReference type="NCBI Taxonomy" id="2321404"/>
    <lineage>
        <taxon>Bacteria</taxon>
        <taxon>Bacillati</taxon>
        <taxon>Bacillota</taxon>
        <taxon>Clostridia</taxon>
        <taxon>Eubacteriales</taxon>
        <taxon>Oscillospiraceae</taxon>
        <taxon>Anaerotruncus</taxon>
    </lineage>
</organism>
<name>A0A498CMS6_9FIRM</name>
<dbReference type="EMBL" id="RCHT01000019">
    <property type="protein sequence ID" value="RLL09672.1"/>
    <property type="molecule type" value="Genomic_DNA"/>
</dbReference>
<proteinExistence type="predicted"/>
<accession>A0A498CMS6</accession>
<feature type="domain" description="DUF4397" evidence="2">
    <location>
        <begin position="118"/>
        <end position="229"/>
    </location>
</feature>